<accession>A0A915D4J4</accession>
<evidence type="ECO:0000313" key="2">
    <source>
        <dbReference type="WBParaSite" id="jg15500"/>
    </source>
</evidence>
<reference evidence="2" key="1">
    <citation type="submission" date="2022-11" db="UniProtKB">
        <authorList>
            <consortium name="WormBaseParasite"/>
        </authorList>
    </citation>
    <scope>IDENTIFICATION</scope>
</reference>
<sequence>MSQNNLAGIWNQLPKSSSSSTITPIWNEESVDVLFNLTILKSADSQDISLQRDVALNVDRKTTLKDCYGRVLSQVNYRLDQLDFVSLMLFNERFQKYVSYNNEYSPVEDGAQYQLKFAHKPNVIDVLANMTKQFMATQQSPAESPKTSTAEKCQLFPNCENKNCVYQHPSKPCRLLPACPHGKRCFYLHPECIIPNCKSDTCIFFTTSRKKKSLGPAIWLPKKSEWPKTTHFSAKDFEQQKVYFELPDPFNDVPQNKIPKFIDWKNLWSRSFTRPAHVPHYMSQWTMSTRLLSTEEFEEHNRLQRVIFNDIGTNARGFAKSKNAATKRMLEICIKYEPPKSGRNKGASKNAFVNLVITRQPPGSDPTGGMKTVKEMKTYQQANNIKCASYNCFTASRPLLFFFVESEVLLERTNGFVTGANKQVTINVTINYEGD</sequence>
<keyword evidence="1" id="KW-1185">Reference proteome</keyword>
<proteinExistence type="predicted"/>
<dbReference type="AlphaFoldDB" id="A0A915D4J4"/>
<name>A0A915D4J4_9BILA</name>
<dbReference type="WBParaSite" id="jg15500">
    <property type="protein sequence ID" value="jg15500"/>
    <property type="gene ID" value="jg15500"/>
</dbReference>
<dbReference type="Proteomes" id="UP000887574">
    <property type="component" value="Unplaced"/>
</dbReference>
<protein>
    <submittedName>
        <fullName evidence="2">C3H1-type domain-containing protein</fullName>
    </submittedName>
</protein>
<dbReference type="Gene3D" id="4.10.1000.40">
    <property type="match status" value="1"/>
</dbReference>
<organism evidence="1 2">
    <name type="scientific">Ditylenchus dipsaci</name>
    <dbReference type="NCBI Taxonomy" id="166011"/>
    <lineage>
        <taxon>Eukaryota</taxon>
        <taxon>Metazoa</taxon>
        <taxon>Ecdysozoa</taxon>
        <taxon>Nematoda</taxon>
        <taxon>Chromadorea</taxon>
        <taxon>Rhabditida</taxon>
        <taxon>Tylenchina</taxon>
        <taxon>Tylenchomorpha</taxon>
        <taxon>Sphaerularioidea</taxon>
        <taxon>Anguinidae</taxon>
        <taxon>Anguininae</taxon>
        <taxon>Ditylenchus</taxon>
    </lineage>
</organism>
<evidence type="ECO:0000313" key="1">
    <source>
        <dbReference type="Proteomes" id="UP000887574"/>
    </source>
</evidence>